<dbReference type="PROSITE" id="PS01124">
    <property type="entry name" value="HTH_ARAC_FAMILY_2"/>
    <property type="match status" value="1"/>
</dbReference>
<dbReference type="SMART" id="SM00342">
    <property type="entry name" value="HTH_ARAC"/>
    <property type="match status" value="1"/>
</dbReference>
<evidence type="ECO:0000256" key="1">
    <source>
        <dbReference type="ARBA" id="ARBA00023015"/>
    </source>
</evidence>
<dbReference type="InterPro" id="IPR052158">
    <property type="entry name" value="INH-QAR"/>
</dbReference>
<evidence type="ECO:0000259" key="4">
    <source>
        <dbReference type="PROSITE" id="PS01124"/>
    </source>
</evidence>
<dbReference type="PANTHER" id="PTHR43130">
    <property type="entry name" value="ARAC-FAMILY TRANSCRIPTIONAL REGULATOR"/>
    <property type="match status" value="1"/>
</dbReference>
<evidence type="ECO:0000256" key="3">
    <source>
        <dbReference type="ARBA" id="ARBA00023163"/>
    </source>
</evidence>
<reference evidence="5 6" key="1">
    <citation type="submission" date="2021-02" db="EMBL/GenBank/DDBJ databases">
        <title>Actinophytocola xerophila sp. nov., isolated from soil of cotton cropping field.</title>
        <authorList>
            <person name="Huang R."/>
            <person name="Chen X."/>
            <person name="Ge X."/>
            <person name="Liu W."/>
        </authorList>
    </citation>
    <scope>NUCLEOTIDE SEQUENCE [LARGE SCALE GENOMIC DNA]</scope>
    <source>
        <strain evidence="5 6">S1-96</strain>
    </source>
</reference>
<proteinExistence type="predicted"/>
<dbReference type="PANTHER" id="PTHR43130:SF3">
    <property type="entry name" value="HTH-TYPE TRANSCRIPTIONAL REGULATOR RV1931C"/>
    <property type="match status" value="1"/>
</dbReference>
<protein>
    <submittedName>
        <fullName evidence="5">Helix-turn-helix domain-containing protein</fullName>
    </submittedName>
</protein>
<keyword evidence="3" id="KW-0804">Transcription</keyword>
<keyword evidence="1" id="KW-0805">Transcription regulation</keyword>
<organism evidence="5 6">
    <name type="scientific">Actinophytocola gossypii</name>
    <dbReference type="NCBI Taxonomy" id="2812003"/>
    <lineage>
        <taxon>Bacteria</taxon>
        <taxon>Bacillati</taxon>
        <taxon>Actinomycetota</taxon>
        <taxon>Actinomycetes</taxon>
        <taxon>Pseudonocardiales</taxon>
        <taxon>Pseudonocardiaceae</taxon>
    </lineage>
</organism>
<dbReference type="Pfam" id="PF01965">
    <property type="entry name" value="DJ-1_PfpI"/>
    <property type="match status" value="1"/>
</dbReference>
<dbReference type="InterPro" id="IPR029062">
    <property type="entry name" value="Class_I_gatase-like"/>
</dbReference>
<dbReference type="Proteomes" id="UP001156441">
    <property type="component" value="Unassembled WGS sequence"/>
</dbReference>
<gene>
    <name evidence="5" type="ORF">JT362_06605</name>
</gene>
<dbReference type="InterPro" id="IPR002818">
    <property type="entry name" value="DJ-1/PfpI"/>
</dbReference>
<feature type="domain" description="HTH araC/xylS-type" evidence="4">
    <location>
        <begin position="216"/>
        <end position="314"/>
    </location>
</feature>
<dbReference type="SUPFAM" id="SSF46689">
    <property type="entry name" value="Homeodomain-like"/>
    <property type="match status" value="2"/>
</dbReference>
<dbReference type="InterPro" id="IPR018062">
    <property type="entry name" value="HTH_AraC-typ_CS"/>
</dbReference>
<dbReference type="Pfam" id="PF12833">
    <property type="entry name" value="HTH_18"/>
    <property type="match status" value="1"/>
</dbReference>
<evidence type="ECO:0000256" key="2">
    <source>
        <dbReference type="ARBA" id="ARBA00023125"/>
    </source>
</evidence>
<sequence>MLETVAVVLMDDVTPFEFGVLCEVFGIDRTEDGVPRVDFLVCGEEPGMPLRTSVGARLTPEYGLDAVARADLVAVTGVKLRDEDQYPVAVLEVLRAAVARGATVLSVCSGAFVLGAAGLLDGRRCTTHWRYVDQLAERHPDALLDPDVLFVDDGNVITSAGTAAGIDACLHLVRREQGSAAANAIARRMVVPPQRDGGQRQYIELPIPECTADSLSPVLAWMLDNLAIDHTVAALAGRARMSERTFARRFVAETGTTPHRWLTMQRVLHARRLLEDTRLPVEDIAARCGFGSAALLRHHFNRVVGVAPKDYRRTFGAVHSGPELERSSSGAQQNR</sequence>
<comment type="caution">
    <text evidence="5">The sequence shown here is derived from an EMBL/GenBank/DDBJ whole genome shotgun (WGS) entry which is preliminary data.</text>
</comment>
<keyword evidence="6" id="KW-1185">Reference proteome</keyword>
<dbReference type="EMBL" id="JAFFZE010000006">
    <property type="protein sequence ID" value="MCT2582787.1"/>
    <property type="molecule type" value="Genomic_DNA"/>
</dbReference>
<name>A0ABT2J4J2_9PSEU</name>
<keyword evidence="2" id="KW-0238">DNA-binding</keyword>
<dbReference type="RefSeq" id="WP_260190122.1">
    <property type="nucleotide sequence ID" value="NZ_JAFFZE010000006.1"/>
</dbReference>
<dbReference type="Gene3D" id="3.40.50.880">
    <property type="match status" value="1"/>
</dbReference>
<dbReference type="InterPro" id="IPR009057">
    <property type="entry name" value="Homeodomain-like_sf"/>
</dbReference>
<dbReference type="SUPFAM" id="SSF52317">
    <property type="entry name" value="Class I glutamine amidotransferase-like"/>
    <property type="match status" value="1"/>
</dbReference>
<evidence type="ECO:0000313" key="6">
    <source>
        <dbReference type="Proteomes" id="UP001156441"/>
    </source>
</evidence>
<dbReference type="CDD" id="cd03137">
    <property type="entry name" value="GATase1_AraC_1"/>
    <property type="match status" value="1"/>
</dbReference>
<dbReference type="PROSITE" id="PS00041">
    <property type="entry name" value="HTH_ARAC_FAMILY_1"/>
    <property type="match status" value="1"/>
</dbReference>
<accession>A0ABT2J4J2</accession>
<dbReference type="InterPro" id="IPR018060">
    <property type="entry name" value="HTH_AraC"/>
</dbReference>
<dbReference type="Gene3D" id="1.10.10.60">
    <property type="entry name" value="Homeodomain-like"/>
    <property type="match status" value="1"/>
</dbReference>
<evidence type="ECO:0000313" key="5">
    <source>
        <dbReference type="EMBL" id="MCT2582787.1"/>
    </source>
</evidence>